<reference evidence="14" key="1">
    <citation type="submission" date="2020-05" db="UniProtKB">
        <authorList>
            <consortium name="EnsemblMetazoa"/>
        </authorList>
    </citation>
    <scope>IDENTIFICATION</scope>
    <source>
        <strain evidence="14">USDA</strain>
    </source>
</reference>
<dbReference type="AlphaFoldDB" id="A0A1I8NYT4"/>
<comment type="subcellular location">
    <subcellularLocation>
        <location evidence="1">Membrane</location>
        <topology evidence="1">Single-pass type II membrane protein</topology>
    </subcellularLocation>
</comment>
<evidence type="ECO:0000256" key="11">
    <source>
        <dbReference type="ARBA" id="ARBA00023136"/>
    </source>
</evidence>
<evidence type="ECO:0000256" key="7">
    <source>
        <dbReference type="ARBA" id="ARBA00022692"/>
    </source>
</evidence>
<feature type="transmembrane region" description="Helical" evidence="12">
    <location>
        <begin position="21"/>
        <end position="43"/>
    </location>
</feature>
<evidence type="ECO:0000256" key="4">
    <source>
        <dbReference type="ARBA" id="ARBA00012557"/>
    </source>
</evidence>
<evidence type="ECO:0000256" key="10">
    <source>
        <dbReference type="ARBA" id="ARBA00022989"/>
    </source>
</evidence>
<keyword evidence="7 12" id="KW-0812">Transmembrane</keyword>
<dbReference type="GO" id="GO:0000166">
    <property type="term" value="F:nucleotide binding"/>
    <property type="evidence" value="ECO:0007669"/>
    <property type="project" value="UniProtKB-KW"/>
</dbReference>
<dbReference type="PANTHER" id="PTHR23033:SF14">
    <property type="entry name" value="GLYCOPROTEIN-N-ACETYLGALACTOSAMINE 3-BETA-GALACTOSYLTRANSFERASE 1-RELATED"/>
    <property type="match status" value="1"/>
</dbReference>
<feature type="domain" description="Fringe-like glycosyltransferase" evidence="13">
    <location>
        <begin position="85"/>
        <end position="245"/>
    </location>
</feature>
<dbReference type="InterPro" id="IPR026050">
    <property type="entry name" value="C1GALT1/C1GALT1_chp1"/>
</dbReference>
<dbReference type="EC" id="2.4.1.122" evidence="4"/>
<keyword evidence="6" id="KW-0808">Transferase</keyword>
<keyword evidence="8" id="KW-0547">Nucleotide-binding</keyword>
<dbReference type="InterPro" id="IPR003378">
    <property type="entry name" value="Fringe-like_glycosylTrfase"/>
</dbReference>
<keyword evidence="11 12" id="KW-0472">Membrane</keyword>
<dbReference type="KEGG" id="scac:106092972"/>
<evidence type="ECO:0000259" key="13">
    <source>
        <dbReference type="Pfam" id="PF02434"/>
    </source>
</evidence>
<evidence type="ECO:0000256" key="8">
    <source>
        <dbReference type="ARBA" id="ARBA00022741"/>
    </source>
</evidence>
<evidence type="ECO:0000313" key="15">
    <source>
        <dbReference type="Proteomes" id="UP000095300"/>
    </source>
</evidence>
<dbReference type="UniPathway" id="UPA00378"/>
<comment type="similarity">
    <text evidence="3">Belongs to the glycosyltransferase 31 family. Beta3-Gal-T subfamily.</text>
</comment>
<gene>
    <name evidence="14" type="primary">106092972</name>
</gene>
<dbReference type="STRING" id="35570.A0A1I8NYT4"/>
<evidence type="ECO:0000256" key="3">
    <source>
        <dbReference type="ARBA" id="ARBA00006462"/>
    </source>
</evidence>
<evidence type="ECO:0000256" key="2">
    <source>
        <dbReference type="ARBA" id="ARBA00004922"/>
    </source>
</evidence>
<dbReference type="PANTHER" id="PTHR23033">
    <property type="entry name" value="BETA1,3-GALACTOSYLTRANSFERASE"/>
    <property type="match status" value="1"/>
</dbReference>
<dbReference type="VEuPathDB" id="VectorBase:SCAU003274"/>
<dbReference type="GO" id="GO:0016263">
    <property type="term" value="F:glycoprotein-N-acetylgalactosamine 3-beta-galactosyltransferase activity"/>
    <property type="evidence" value="ECO:0007669"/>
    <property type="project" value="UniProtKB-EC"/>
</dbReference>
<evidence type="ECO:0000256" key="6">
    <source>
        <dbReference type="ARBA" id="ARBA00022679"/>
    </source>
</evidence>
<proteinExistence type="inferred from homology"/>
<organism evidence="14 15">
    <name type="scientific">Stomoxys calcitrans</name>
    <name type="common">Stable fly</name>
    <name type="synonym">Conops calcitrans</name>
    <dbReference type="NCBI Taxonomy" id="35570"/>
    <lineage>
        <taxon>Eukaryota</taxon>
        <taxon>Metazoa</taxon>
        <taxon>Ecdysozoa</taxon>
        <taxon>Arthropoda</taxon>
        <taxon>Hexapoda</taxon>
        <taxon>Insecta</taxon>
        <taxon>Pterygota</taxon>
        <taxon>Neoptera</taxon>
        <taxon>Endopterygota</taxon>
        <taxon>Diptera</taxon>
        <taxon>Brachycera</taxon>
        <taxon>Muscomorpha</taxon>
        <taxon>Muscoidea</taxon>
        <taxon>Muscidae</taxon>
        <taxon>Stomoxys</taxon>
    </lineage>
</organism>
<dbReference type="OrthoDB" id="414175at2759"/>
<dbReference type="GO" id="GO:0016020">
    <property type="term" value="C:membrane"/>
    <property type="evidence" value="ECO:0007669"/>
    <property type="project" value="UniProtKB-SubCell"/>
</dbReference>
<dbReference type="Pfam" id="PF02434">
    <property type="entry name" value="Fringe"/>
    <property type="match status" value="1"/>
</dbReference>
<protein>
    <recommendedName>
        <fullName evidence="4">N-acetylgalactosaminide beta-1,3-galactosyltransferase</fullName>
        <ecNumber evidence="4">2.4.1.122</ecNumber>
    </recommendedName>
</protein>
<evidence type="ECO:0000256" key="12">
    <source>
        <dbReference type="SAM" id="Phobius"/>
    </source>
</evidence>
<evidence type="ECO:0000256" key="9">
    <source>
        <dbReference type="ARBA" id="ARBA00022968"/>
    </source>
</evidence>
<name>A0A1I8NYT4_STOCA</name>
<evidence type="ECO:0000313" key="14">
    <source>
        <dbReference type="EnsemblMetazoa" id="SCAU003274-PA"/>
    </source>
</evidence>
<keyword evidence="10 12" id="KW-1133">Transmembrane helix</keyword>
<comment type="pathway">
    <text evidence="2">Protein modification; protein glycosylation.</text>
</comment>
<keyword evidence="9" id="KW-0735">Signal-anchor</keyword>
<evidence type="ECO:0000256" key="5">
    <source>
        <dbReference type="ARBA" id="ARBA00022676"/>
    </source>
</evidence>
<evidence type="ECO:0000256" key="1">
    <source>
        <dbReference type="ARBA" id="ARBA00004606"/>
    </source>
</evidence>
<accession>A0A1I8NYT4</accession>
<dbReference type="Proteomes" id="UP000095300">
    <property type="component" value="Unassembled WGS sequence"/>
</dbReference>
<keyword evidence="5" id="KW-0328">Glycosyltransferase</keyword>
<dbReference type="Gene3D" id="3.90.550.50">
    <property type="match status" value="1"/>
</dbReference>
<sequence length="368" mass="42928">MAPSRPLIQPSTTITAPKRFVLKNLLCLIIGLVMGIQVTLFWFEDATPMEWRKYSSSNLTKASRDPYSNYAVEYLFNTTRVLCWIITQPENHMTRAIHIRRTWGQRCNKLIFISTQEDERLPTISMPIEEGQEQVWNKTRLALKYIYDHHLNDADWFLKAEDDTFVIMENLRWMLHSYSPDIPIYFGCKIRRHVEPDYIVGGSGLVLSKSALKKFIDEAYENCLEAYDLLQIDQDRILSNCLRNIDVIAGDSRDAFGQERFIPMPPRYVIPTFNMSWYPIEIYHQANENVSCCSPRAVSFHYFTEEDFYIFDYLLYSLRPFGIFQNSSWDLPSKFGDDEVRLKGLQDANILPTILASLTTDSLNKETS</sequence>
<keyword evidence="15" id="KW-1185">Reference proteome</keyword>
<dbReference type="EnsemblMetazoa" id="SCAU003274-RA">
    <property type="protein sequence ID" value="SCAU003274-PA"/>
    <property type="gene ID" value="SCAU003274"/>
</dbReference>